<sequence length="173" mass="19226">MNILSTIKSFSQSRLSWLLLLTFAIFFEAAALYFQHVMMLAPCVMCIYERVAMLGIGAAAIIGLIAPDNTATRWLGLAAWGASSYKGLMLALEHVDYQFNPSPFATCDLFVTFPDWAPLNKWAPWMFEAFGDCSKVVWQFLSLSMPQWLVVIFAANLAALAVIVIAQFAKARS</sequence>
<feature type="topological domain" description="Cytoplasmic" evidence="14">
    <location>
        <begin position="167"/>
        <end position="173"/>
    </location>
</feature>
<dbReference type="GO" id="GO:0015035">
    <property type="term" value="F:protein-disulfide reductase activity"/>
    <property type="evidence" value="ECO:0007669"/>
    <property type="project" value="UniProtKB-UniRule"/>
</dbReference>
<dbReference type="GO" id="GO:0016746">
    <property type="term" value="F:acyltransferase activity"/>
    <property type="evidence" value="ECO:0007669"/>
    <property type="project" value="UniProtKB-KW"/>
</dbReference>
<keyword evidence="8 14" id="KW-1133">Transmembrane helix</keyword>
<dbReference type="Pfam" id="PF02600">
    <property type="entry name" value="DsbB"/>
    <property type="match status" value="1"/>
</dbReference>
<reference evidence="15" key="1">
    <citation type="journal article" date="2015" name="BMC Genomics">
        <title>Genome mining reveals unlocked bioactive potential of marine Gram-negative bacteria.</title>
        <authorList>
            <person name="Machado H."/>
            <person name="Sonnenschein E.C."/>
            <person name="Melchiorsen J."/>
            <person name="Gram L."/>
        </authorList>
    </citation>
    <scope>NUCLEOTIDE SEQUENCE</scope>
    <source>
        <strain evidence="15">S2052</strain>
    </source>
</reference>
<keyword evidence="5" id="KW-0997">Cell inner membrane</keyword>
<protein>
    <recommendedName>
        <fullName evidence="14">Disulfide bond formation protein B</fullName>
    </recommendedName>
    <alternativeName>
        <fullName evidence="14">Disulfide oxidoreductase</fullName>
    </alternativeName>
</protein>
<name>A0A837G9Q9_9VIBR</name>
<keyword evidence="12 14" id="KW-0143">Chaperone</keyword>
<evidence type="ECO:0000256" key="3">
    <source>
        <dbReference type="ARBA" id="ARBA00022448"/>
    </source>
</evidence>
<keyword evidence="6 14" id="KW-0812">Transmembrane</keyword>
<evidence type="ECO:0000256" key="7">
    <source>
        <dbReference type="ARBA" id="ARBA00022982"/>
    </source>
</evidence>
<dbReference type="GO" id="GO:0006457">
    <property type="term" value="P:protein folding"/>
    <property type="evidence" value="ECO:0007669"/>
    <property type="project" value="InterPro"/>
</dbReference>
<feature type="disulfide bond" description="Redox-active" evidence="14">
    <location>
        <begin position="107"/>
        <end position="133"/>
    </location>
</feature>
<dbReference type="EMBL" id="JXXR01000004">
    <property type="protein sequence ID" value="KJY76233.1"/>
    <property type="molecule type" value="Genomic_DNA"/>
</dbReference>
<proteinExistence type="inferred from homology"/>
<keyword evidence="9 14" id="KW-0560">Oxidoreductase</keyword>
<evidence type="ECO:0000256" key="6">
    <source>
        <dbReference type="ARBA" id="ARBA00022692"/>
    </source>
</evidence>
<evidence type="ECO:0000256" key="14">
    <source>
        <dbReference type="HAMAP-Rule" id="MF_00286"/>
    </source>
</evidence>
<dbReference type="PANTHER" id="PTHR36570">
    <property type="entry name" value="DISULFIDE BOND FORMATION PROTEIN B"/>
    <property type="match status" value="1"/>
</dbReference>
<feature type="topological domain" description="Cytoplasmic" evidence="14">
    <location>
        <begin position="1"/>
        <end position="16"/>
    </location>
</feature>
<dbReference type="InterPro" id="IPR050183">
    <property type="entry name" value="DsbB"/>
</dbReference>
<feature type="disulfide bond" description="Redox-active" evidence="14">
    <location>
        <begin position="43"/>
        <end position="46"/>
    </location>
</feature>
<keyword evidence="15" id="KW-0012">Acyltransferase</keyword>
<comment type="function">
    <text evidence="14">Required for disulfide bond formation in some periplasmic proteins. Acts by oxidizing the DsbA protein.</text>
</comment>
<comment type="similarity">
    <text evidence="2 14">Belongs to the DsbB family.</text>
</comment>
<evidence type="ECO:0000256" key="2">
    <source>
        <dbReference type="ARBA" id="ARBA00008823"/>
    </source>
</evidence>
<dbReference type="Gene3D" id="1.20.1550.10">
    <property type="entry name" value="DsbB-like"/>
    <property type="match status" value="1"/>
</dbReference>
<dbReference type="HAMAP" id="MF_00286">
    <property type="entry name" value="DsbB"/>
    <property type="match status" value="1"/>
</dbReference>
<dbReference type="InterPro" id="IPR023380">
    <property type="entry name" value="DsbB-like_sf"/>
</dbReference>
<keyword evidence="15" id="KW-0808">Transferase</keyword>
<evidence type="ECO:0000256" key="9">
    <source>
        <dbReference type="ARBA" id="ARBA00023002"/>
    </source>
</evidence>
<evidence type="ECO:0000256" key="8">
    <source>
        <dbReference type="ARBA" id="ARBA00022989"/>
    </source>
</evidence>
<evidence type="ECO:0000256" key="5">
    <source>
        <dbReference type="ARBA" id="ARBA00022519"/>
    </source>
</evidence>
<evidence type="ECO:0000256" key="1">
    <source>
        <dbReference type="ARBA" id="ARBA00004429"/>
    </source>
</evidence>
<dbReference type="GO" id="GO:0009055">
    <property type="term" value="F:electron transfer activity"/>
    <property type="evidence" value="ECO:0007669"/>
    <property type="project" value="UniProtKB-UniRule"/>
</dbReference>
<comment type="caution">
    <text evidence="15">The sequence shown here is derived from an EMBL/GenBank/DDBJ whole genome shotgun (WGS) entry which is preliminary data.</text>
</comment>
<dbReference type="NCBIfam" id="NF002485">
    <property type="entry name" value="PRK01749.1"/>
    <property type="match status" value="1"/>
</dbReference>
<feature type="topological domain" description="Periplasmic" evidence="14">
    <location>
        <begin position="93"/>
        <end position="147"/>
    </location>
</feature>
<evidence type="ECO:0000313" key="15">
    <source>
        <dbReference type="EMBL" id="KJY76233.1"/>
    </source>
</evidence>
<dbReference type="AlphaFoldDB" id="A0A837G9Q9"/>
<dbReference type="InterPro" id="IPR022920">
    <property type="entry name" value="Disulphide_bond_form_DsbB"/>
</dbReference>
<feature type="topological domain" description="Periplasmic" evidence="14">
    <location>
        <begin position="34"/>
        <end position="51"/>
    </location>
</feature>
<organism evidence="15">
    <name type="scientific">Vibrio coralliilyticus</name>
    <dbReference type="NCBI Taxonomy" id="190893"/>
    <lineage>
        <taxon>Bacteria</taxon>
        <taxon>Pseudomonadati</taxon>
        <taxon>Pseudomonadota</taxon>
        <taxon>Gammaproteobacteria</taxon>
        <taxon>Vibrionales</taxon>
        <taxon>Vibrionaceae</taxon>
        <taxon>Vibrio</taxon>
    </lineage>
</organism>
<accession>A0A837G9Q9</accession>
<dbReference type="RefSeq" id="WP_038162236.1">
    <property type="nucleotide sequence ID" value="NZ_CP063051.1"/>
</dbReference>
<keyword evidence="7 14" id="KW-0249">Electron transport</keyword>
<keyword evidence="4 14" id="KW-1003">Cell membrane</keyword>
<dbReference type="GO" id="GO:0005886">
    <property type="term" value="C:plasma membrane"/>
    <property type="evidence" value="ECO:0007669"/>
    <property type="project" value="UniProtKB-SubCell"/>
</dbReference>
<comment type="subcellular location">
    <subcellularLocation>
        <location evidence="1">Cell inner membrane</location>
        <topology evidence="1">Multi-pass membrane protein</topology>
    </subcellularLocation>
    <subcellularLocation>
        <location evidence="14">Cell membrane</location>
        <topology evidence="14">Multi-pass membrane protein</topology>
    </subcellularLocation>
</comment>
<dbReference type="PANTHER" id="PTHR36570:SF2">
    <property type="entry name" value="DISULFIDE BOND FORMATION PROTEIN B"/>
    <property type="match status" value="1"/>
</dbReference>
<evidence type="ECO:0000256" key="11">
    <source>
        <dbReference type="ARBA" id="ARBA00023157"/>
    </source>
</evidence>
<evidence type="ECO:0000256" key="13">
    <source>
        <dbReference type="ARBA" id="ARBA00023284"/>
    </source>
</evidence>
<comment type="caution">
    <text evidence="14">Lacks conserved residue(s) required for the propagation of feature annotation.</text>
</comment>
<gene>
    <name evidence="14" type="primary">dsbB</name>
    <name evidence="15" type="ORF">TW71_06610</name>
</gene>
<evidence type="ECO:0000256" key="4">
    <source>
        <dbReference type="ARBA" id="ARBA00022475"/>
    </source>
</evidence>
<keyword evidence="11 14" id="KW-1015">Disulfide bond</keyword>
<keyword evidence="13 14" id="KW-0676">Redox-active center</keyword>
<dbReference type="InterPro" id="IPR003752">
    <property type="entry name" value="DiS_bond_form_DsbB/BdbC"/>
</dbReference>
<dbReference type="SUPFAM" id="SSF158442">
    <property type="entry name" value="DsbB-like"/>
    <property type="match status" value="1"/>
</dbReference>
<keyword evidence="10 14" id="KW-0472">Membrane</keyword>
<evidence type="ECO:0000256" key="12">
    <source>
        <dbReference type="ARBA" id="ARBA00023186"/>
    </source>
</evidence>
<evidence type="ECO:0000256" key="10">
    <source>
        <dbReference type="ARBA" id="ARBA00023136"/>
    </source>
</evidence>
<keyword evidence="3 14" id="KW-0813">Transport</keyword>